<evidence type="ECO:0000256" key="4">
    <source>
        <dbReference type="ARBA" id="ARBA00022801"/>
    </source>
</evidence>
<dbReference type="InterPro" id="IPR000242">
    <property type="entry name" value="PTP_cat"/>
</dbReference>
<evidence type="ECO:0000256" key="2">
    <source>
        <dbReference type="ARBA" id="ARBA00013064"/>
    </source>
</evidence>
<dbReference type="Gene3D" id="3.90.190.10">
    <property type="entry name" value="Protein tyrosine phosphatase superfamily"/>
    <property type="match status" value="1"/>
</dbReference>
<dbReference type="SMART" id="SM00194">
    <property type="entry name" value="PTPc"/>
    <property type="match status" value="1"/>
</dbReference>
<evidence type="ECO:0000313" key="10">
    <source>
        <dbReference type="Proteomes" id="UP000000642"/>
    </source>
</evidence>
<dbReference type="SMART" id="SM00404">
    <property type="entry name" value="PTPc_motif"/>
    <property type="match status" value="1"/>
</dbReference>
<evidence type="ECO:0000256" key="6">
    <source>
        <dbReference type="ARBA" id="ARBA00023026"/>
    </source>
</evidence>
<dbReference type="HOGENOM" id="CLU_696290_0_0_6"/>
<dbReference type="PROSITE" id="PS00383">
    <property type="entry name" value="TYR_PHOSPHATASE_1"/>
    <property type="match status" value="1"/>
</dbReference>
<feature type="domain" description="Tyrosine specific protein phosphatases" evidence="8">
    <location>
        <begin position="309"/>
        <end position="360"/>
    </location>
</feature>
<dbReference type="EC" id="3.1.3.48" evidence="2"/>
<name>A1JTB0_YERE8</name>
<dbReference type="KEGG" id="yen:YE4194"/>
<gene>
    <name evidence="9" type="ordered locus">YE4194</name>
</gene>
<dbReference type="PATRIC" id="fig|393305.7.peg.4461"/>
<dbReference type="IntAct" id="A1JTB0">
    <property type="interactions" value="1"/>
</dbReference>
<sequence length="396" mass="44838">MLTKNIAPTPEMVKIVTSVLDNKIKLQQIDFNGKKYTISIDNGKCVSLTRDDKKWYKSVCDFFSRGLTSGQSAFTPRAYQLKMAVDEVLILNKKEPINISLNELNASVITKVEDKINSETDILWENLLKFNNENQYLSTLGDTNRYKDIKARISTQLNKNLNANKISIAENHIANAGQYPKDEQIEDHLKMLADNKTSCLVVLASNDDISKPKFTNYFIPNSSYATSTLVVKKYNLSSDVLADSYVLKTKDSKGKYIDIPVFHVTNWPDKKPIPSSALIEMADLVTKSAKINNKINKISVNSFDKGLPFVHCKAGVGRTGTFIAEYYMSNHPDNNVSLERIIEDMRTSRNNHMVQKIEQLDTLVEICKAQNRPIFKSDEKLNLSVPKPIYVNIIKK</sequence>
<dbReference type="PANTHER" id="PTHR19134:SF449">
    <property type="entry name" value="TYROSINE-PROTEIN PHOSPHATASE 1"/>
    <property type="match status" value="1"/>
</dbReference>
<keyword evidence="3" id="KW-0964">Secreted</keyword>
<dbReference type="InterPro" id="IPR003595">
    <property type="entry name" value="Tyr_Pase_cat"/>
</dbReference>
<accession>A1JTB0</accession>
<dbReference type="PANTHER" id="PTHR19134">
    <property type="entry name" value="RECEPTOR-TYPE TYROSINE-PROTEIN PHOSPHATASE"/>
    <property type="match status" value="1"/>
</dbReference>
<evidence type="ECO:0000259" key="7">
    <source>
        <dbReference type="PROSITE" id="PS50055"/>
    </source>
</evidence>
<dbReference type="eggNOG" id="COG5599">
    <property type="taxonomic scope" value="Bacteria"/>
</dbReference>
<comment type="subcellular location">
    <subcellularLocation>
        <location evidence="1">Secreted</location>
    </subcellularLocation>
</comment>
<dbReference type="RefSeq" id="WP_011817470.1">
    <property type="nucleotide sequence ID" value="NC_008800.1"/>
</dbReference>
<dbReference type="CDD" id="cd14559">
    <property type="entry name" value="PTP_YopH-like"/>
    <property type="match status" value="1"/>
</dbReference>
<dbReference type="InterPro" id="IPR029021">
    <property type="entry name" value="Prot-tyrosine_phosphatase-like"/>
</dbReference>
<keyword evidence="4" id="KW-0378">Hydrolase</keyword>
<protein>
    <recommendedName>
        <fullName evidence="2">protein-tyrosine-phosphatase</fullName>
        <ecNumber evidence="2">3.1.3.48</ecNumber>
    </recommendedName>
</protein>
<evidence type="ECO:0000313" key="9">
    <source>
        <dbReference type="EMBL" id="CAL14209.1"/>
    </source>
</evidence>
<dbReference type="GO" id="GO:0005576">
    <property type="term" value="C:extracellular region"/>
    <property type="evidence" value="ECO:0007669"/>
    <property type="project" value="UniProtKB-SubCell"/>
</dbReference>
<organism evidence="9 10">
    <name type="scientific">Yersinia enterocolitica serotype O:8 / biotype 1B (strain NCTC 13174 / 8081)</name>
    <dbReference type="NCBI Taxonomy" id="393305"/>
    <lineage>
        <taxon>Bacteria</taxon>
        <taxon>Pseudomonadati</taxon>
        <taxon>Pseudomonadota</taxon>
        <taxon>Gammaproteobacteria</taxon>
        <taxon>Enterobacterales</taxon>
        <taxon>Yersiniaceae</taxon>
        <taxon>Yersinia</taxon>
    </lineage>
</organism>
<dbReference type="InterPro" id="IPR016130">
    <property type="entry name" value="Tyr_Pase_AS"/>
</dbReference>
<dbReference type="GO" id="GO:0004725">
    <property type="term" value="F:protein tyrosine phosphatase activity"/>
    <property type="evidence" value="ECO:0007669"/>
    <property type="project" value="UniProtKB-EC"/>
</dbReference>
<dbReference type="PRINTS" id="PR00700">
    <property type="entry name" value="PRTYPHPHTASE"/>
</dbReference>
<evidence type="ECO:0000256" key="5">
    <source>
        <dbReference type="ARBA" id="ARBA00022912"/>
    </source>
</evidence>
<dbReference type="InterPro" id="IPR003546">
    <property type="entry name" value="Tyr_Pase_SptP/YopH"/>
</dbReference>
<feature type="domain" description="Tyrosine-protein phosphatase" evidence="7">
    <location>
        <begin position="132"/>
        <end position="360"/>
    </location>
</feature>
<dbReference type="EMBL" id="AM286415">
    <property type="protein sequence ID" value="CAL14209.1"/>
    <property type="molecule type" value="Genomic_DNA"/>
</dbReference>
<dbReference type="Pfam" id="PF00102">
    <property type="entry name" value="Y_phosphatase"/>
    <property type="match status" value="1"/>
</dbReference>
<evidence type="ECO:0000259" key="8">
    <source>
        <dbReference type="PROSITE" id="PS50056"/>
    </source>
</evidence>
<proteinExistence type="evidence at protein level"/>
<dbReference type="InterPro" id="IPR000387">
    <property type="entry name" value="Tyr_Pase_dom"/>
</dbReference>
<dbReference type="OrthoDB" id="6199520at2"/>
<dbReference type="AlphaFoldDB" id="A1JTB0"/>
<dbReference type="PROSITE" id="PS50055">
    <property type="entry name" value="TYR_PHOSPHATASE_PTP"/>
    <property type="match status" value="1"/>
</dbReference>
<dbReference type="PROSITE" id="PS50056">
    <property type="entry name" value="TYR_PHOSPHATASE_2"/>
    <property type="match status" value="1"/>
</dbReference>
<dbReference type="InterPro" id="IPR050348">
    <property type="entry name" value="Protein-Tyr_Phosphatase"/>
</dbReference>
<comment type="interaction">
    <interactant intactId="EBI-6406105">
        <id>A1JTB0</id>
    </interactant>
    <interactant intactId="EBI-6406096">
        <id>A1JTB1</id>
        <label>YE4195</label>
    </interactant>
    <organismsDiffer>false</organismsDiffer>
    <experiments>2</experiments>
</comment>
<dbReference type="PRINTS" id="PR01371">
    <property type="entry name" value="BACYPHPHTASE"/>
</dbReference>
<dbReference type="SUPFAM" id="SSF52799">
    <property type="entry name" value="(Phosphotyrosine protein) phosphatases II"/>
    <property type="match status" value="1"/>
</dbReference>
<reference evidence="9 10" key="1">
    <citation type="journal article" date="2006" name="PLoS Genet.">
        <title>The complete genome sequence and comparative genome analysis of the high pathogenicity Yersinia enterocolitica strain 8081.</title>
        <authorList>
            <person name="Thomson N.R."/>
            <person name="Howard S."/>
            <person name="Wren B.W."/>
            <person name="Holden M.T.G."/>
            <person name="Crossman L."/>
            <person name="Challis G.L."/>
            <person name="Churcher C."/>
            <person name="Mungall K."/>
            <person name="Brooks K."/>
            <person name="Chillingworth T."/>
            <person name="Feltwell T."/>
            <person name="Abdellah Z."/>
            <person name="Hauser H."/>
            <person name="Jagels K."/>
            <person name="Maddison M."/>
            <person name="Moule S."/>
            <person name="Sanders M."/>
            <person name="Whitehead S."/>
            <person name="Quail M.A."/>
            <person name="Dougan G."/>
            <person name="Parkhill J."/>
            <person name="Prentice M.B."/>
        </authorList>
    </citation>
    <scope>NUCLEOTIDE SEQUENCE [LARGE SCALE GENOMIC DNA]</scope>
    <source>
        <strain evidence="10">NCTC 13174 / 8081</strain>
    </source>
</reference>
<keyword evidence="5" id="KW-0904">Protein phosphatase</keyword>
<evidence type="ECO:0000256" key="3">
    <source>
        <dbReference type="ARBA" id="ARBA00022525"/>
    </source>
</evidence>
<evidence type="ECO:0000256" key="1">
    <source>
        <dbReference type="ARBA" id="ARBA00004613"/>
    </source>
</evidence>
<keyword evidence="6" id="KW-0843">Virulence</keyword>
<dbReference type="Proteomes" id="UP000000642">
    <property type="component" value="Chromosome"/>
</dbReference>